<feature type="compositionally biased region" description="Polar residues" evidence="5">
    <location>
        <begin position="108"/>
        <end position="118"/>
    </location>
</feature>
<keyword evidence="3" id="KW-0378">Hydrolase</keyword>
<dbReference type="AlphaFoldDB" id="A0AAP2UD50"/>
<evidence type="ECO:0000313" key="8">
    <source>
        <dbReference type="EMBL" id="MCQ5060896.1"/>
    </source>
</evidence>
<dbReference type="SUPFAM" id="SSF53955">
    <property type="entry name" value="Lysozyme-like"/>
    <property type="match status" value="1"/>
</dbReference>
<dbReference type="GO" id="GO:0008234">
    <property type="term" value="F:cysteine-type peptidase activity"/>
    <property type="evidence" value="ECO:0007669"/>
    <property type="project" value="UniProtKB-KW"/>
</dbReference>
<name>A0AAP2UD50_9FIRM</name>
<keyword evidence="4" id="KW-0788">Thiol protease</keyword>
<feature type="domain" description="NlpC/P60" evidence="7">
    <location>
        <begin position="252"/>
        <end position="383"/>
    </location>
</feature>
<evidence type="ECO:0000256" key="1">
    <source>
        <dbReference type="ARBA" id="ARBA00007074"/>
    </source>
</evidence>
<protein>
    <submittedName>
        <fullName evidence="8">Lysozyme family protein</fullName>
    </submittedName>
</protein>
<keyword evidence="6" id="KW-0812">Transmembrane</keyword>
<dbReference type="Gene3D" id="1.10.530.10">
    <property type="match status" value="1"/>
</dbReference>
<dbReference type="InterPro" id="IPR023346">
    <property type="entry name" value="Lysozyme-like_dom_sf"/>
</dbReference>
<keyword evidence="2" id="KW-0645">Protease</keyword>
<dbReference type="Gene3D" id="3.90.1720.10">
    <property type="entry name" value="endopeptidase domain like (from Nostoc punctiforme)"/>
    <property type="match status" value="1"/>
</dbReference>
<evidence type="ECO:0000313" key="9">
    <source>
        <dbReference type="Proteomes" id="UP001204814"/>
    </source>
</evidence>
<evidence type="ECO:0000256" key="4">
    <source>
        <dbReference type="ARBA" id="ARBA00022807"/>
    </source>
</evidence>
<proteinExistence type="inferred from homology"/>
<keyword evidence="6" id="KW-0472">Membrane</keyword>
<dbReference type="RefSeq" id="WP_227352005.1">
    <property type="nucleotide sequence ID" value="NZ_JAJDKX010000007.1"/>
</dbReference>
<accession>A0AAP2UD50</accession>
<dbReference type="InterPro" id="IPR038765">
    <property type="entry name" value="Papain-like_cys_pep_sf"/>
</dbReference>
<sequence>MNLILKRIGKKSGIIILGFILFMGALCTPFVALNEWLEHPISTTVDIIFGDNSSYSLKENVNVKVLKYKSEVEKWCAKDMNGYLDVSNYVNVILAIMMVESGGEGNDPMQSSECSKNTKYSKKPNSIKDPKYSIECGVKDFADALSQSVTSGLVNNDALFTAVDAYNKGLGIIKRHSKNKKYSFEESCRYCYEHRFNNNKKGYSTASKLRLMFNLQINKYWDGGNWRWNYGNMFYVYQVLSYLNVYSFSNDGSAGANIINIASSKIGCRYWWGKSGPDYFDCSGLVYWTLNQAGVSVPRLTADGFANYGRSISVKELQVGDLIAFDWDWDKKADHVAIYAGDNFIIHANGNSSIKGNSSKYTVKRQNMTNYYRSHVISCRRVF</sequence>
<dbReference type="Proteomes" id="UP001204814">
    <property type="component" value="Unassembled WGS sequence"/>
</dbReference>
<evidence type="ECO:0000256" key="6">
    <source>
        <dbReference type="SAM" id="Phobius"/>
    </source>
</evidence>
<dbReference type="PANTHER" id="PTHR47053:SF5">
    <property type="entry name" value="BIFUNCTIONAL MURAMIDASE_DL-ENDOPEPTIDASE CWLT"/>
    <property type="match status" value="1"/>
</dbReference>
<dbReference type="Pfam" id="PF13702">
    <property type="entry name" value="Lysozyme_like"/>
    <property type="match status" value="1"/>
</dbReference>
<feature type="transmembrane region" description="Helical" evidence="6">
    <location>
        <begin position="12"/>
        <end position="33"/>
    </location>
</feature>
<gene>
    <name evidence="8" type="ORF">NE542_03470</name>
</gene>
<dbReference type="PANTHER" id="PTHR47053">
    <property type="entry name" value="MUREIN DD-ENDOPEPTIDASE MEPH-RELATED"/>
    <property type="match status" value="1"/>
</dbReference>
<feature type="region of interest" description="Disordered" evidence="5">
    <location>
        <begin position="105"/>
        <end position="124"/>
    </location>
</feature>
<dbReference type="InterPro" id="IPR000064">
    <property type="entry name" value="NLP_P60_dom"/>
</dbReference>
<organism evidence="8 9">
    <name type="scientific">Faecalibacillus intestinalis</name>
    <dbReference type="NCBI Taxonomy" id="1982626"/>
    <lineage>
        <taxon>Bacteria</taxon>
        <taxon>Bacillati</taxon>
        <taxon>Bacillota</taxon>
        <taxon>Erysipelotrichia</taxon>
        <taxon>Erysipelotrichales</taxon>
        <taxon>Coprobacillaceae</taxon>
        <taxon>Faecalibacillus</taxon>
    </lineage>
</organism>
<dbReference type="GO" id="GO:0006508">
    <property type="term" value="P:proteolysis"/>
    <property type="evidence" value="ECO:0007669"/>
    <property type="project" value="UniProtKB-KW"/>
</dbReference>
<reference evidence="8" key="1">
    <citation type="submission" date="2022-06" db="EMBL/GenBank/DDBJ databases">
        <title>Isolation of gut microbiota from human fecal samples.</title>
        <authorList>
            <person name="Pamer E.G."/>
            <person name="Barat B."/>
            <person name="Waligurski E."/>
            <person name="Medina S."/>
            <person name="Paddock L."/>
            <person name="Mostad J."/>
        </authorList>
    </citation>
    <scope>NUCLEOTIDE SEQUENCE</scope>
    <source>
        <strain evidence="8">DFI.6.24</strain>
    </source>
</reference>
<dbReference type="InterPro" id="IPR047194">
    <property type="entry name" value="CwlT-like_lysozyme"/>
</dbReference>
<comment type="caution">
    <text evidence="8">The sequence shown here is derived from an EMBL/GenBank/DDBJ whole genome shotgun (WGS) entry which is preliminary data.</text>
</comment>
<dbReference type="EMBL" id="JANGBO010000001">
    <property type="protein sequence ID" value="MCQ5060896.1"/>
    <property type="molecule type" value="Genomic_DNA"/>
</dbReference>
<dbReference type="PROSITE" id="PS51935">
    <property type="entry name" value="NLPC_P60"/>
    <property type="match status" value="1"/>
</dbReference>
<dbReference type="InterPro" id="IPR051202">
    <property type="entry name" value="Peptidase_C40"/>
</dbReference>
<evidence type="ECO:0000256" key="2">
    <source>
        <dbReference type="ARBA" id="ARBA00022670"/>
    </source>
</evidence>
<dbReference type="CDD" id="cd16891">
    <property type="entry name" value="CwlT-like"/>
    <property type="match status" value="1"/>
</dbReference>
<dbReference type="Pfam" id="PF00877">
    <property type="entry name" value="NLPC_P60"/>
    <property type="match status" value="1"/>
</dbReference>
<evidence type="ECO:0000259" key="7">
    <source>
        <dbReference type="PROSITE" id="PS51935"/>
    </source>
</evidence>
<dbReference type="SUPFAM" id="SSF54001">
    <property type="entry name" value="Cysteine proteinases"/>
    <property type="match status" value="1"/>
</dbReference>
<evidence type="ECO:0000256" key="5">
    <source>
        <dbReference type="SAM" id="MobiDB-lite"/>
    </source>
</evidence>
<evidence type="ECO:0000256" key="3">
    <source>
        <dbReference type="ARBA" id="ARBA00022801"/>
    </source>
</evidence>
<comment type="similarity">
    <text evidence="1">Belongs to the peptidase C40 family.</text>
</comment>
<keyword evidence="6" id="KW-1133">Transmembrane helix</keyword>